<dbReference type="Pfam" id="PF01292">
    <property type="entry name" value="Ni_hydr_CYTB"/>
    <property type="match status" value="1"/>
</dbReference>
<gene>
    <name evidence="8" type="ORF">GCM10009550_59960</name>
</gene>
<evidence type="ECO:0000256" key="1">
    <source>
        <dbReference type="ARBA" id="ARBA00004651"/>
    </source>
</evidence>
<feature type="transmembrane region" description="Helical" evidence="6">
    <location>
        <begin position="115"/>
        <end position="134"/>
    </location>
</feature>
<dbReference type="PANTHER" id="PTHR30074:SF6">
    <property type="entry name" value="FORMATE DEHYDROGENASE GAMMA SUBUNIT"/>
    <property type="match status" value="1"/>
</dbReference>
<dbReference type="InterPro" id="IPR051817">
    <property type="entry name" value="FDH_cytochrome_b556_subunit"/>
</dbReference>
<keyword evidence="4 6" id="KW-1133">Transmembrane helix</keyword>
<evidence type="ECO:0000313" key="8">
    <source>
        <dbReference type="EMBL" id="GAA0963753.1"/>
    </source>
</evidence>
<feature type="transmembrane region" description="Helical" evidence="6">
    <location>
        <begin position="50"/>
        <end position="67"/>
    </location>
</feature>
<keyword evidence="9" id="KW-1185">Reference proteome</keyword>
<dbReference type="RefSeq" id="WP_344244377.1">
    <property type="nucleotide sequence ID" value="NZ_BAAAHH010000031.1"/>
</dbReference>
<proteinExistence type="predicted"/>
<organism evidence="8 9">
    <name type="scientific">Actinocorallia libanotica</name>
    <dbReference type="NCBI Taxonomy" id="46162"/>
    <lineage>
        <taxon>Bacteria</taxon>
        <taxon>Bacillati</taxon>
        <taxon>Actinomycetota</taxon>
        <taxon>Actinomycetes</taxon>
        <taxon>Streptosporangiales</taxon>
        <taxon>Thermomonosporaceae</taxon>
        <taxon>Actinocorallia</taxon>
    </lineage>
</organism>
<protein>
    <submittedName>
        <fullName evidence="8">Formate dehydrogenase subunit gamma</fullName>
    </submittedName>
</protein>
<dbReference type="InterPro" id="IPR016174">
    <property type="entry name" value="Di-haem_cyt_TM"/>
</dbReference>
<dbReference type="PROSITE" id="PS51257">
    <property type="entry name" value="PROKAR_LIPOPROTEIN"/>
    <property type="match status" value="1"/>
</dbReference>
<evidence type="ECO:0000313" key="9">
    <source>
        <dbReference type="Proteomes" id="UP001500665"/>
    </source>
</evidence>
<feature type="transmembrane region" description="Helical" evidence="6">
    <location>
        <begin position="154"/>
        <end position="171"/>
    </location>
</feature>
<evidence type="ECO:0000256" key="4">
    <source>
        <dbReference type="ARBA" id="ARBA00022989"/>
    </source>
</evidence>
<feature type="transmembrane region" description="Helical" evidence="6">
    <location>
        <begin position="20"/>
        <end position="38"/>
    </location>
</feature>
<dbReference type="SUPFAM" id="SSF81342">
    <property type="entry name" value="Transmembrane di-heme cytochromes"/>
    <property type="match status" value="1"/>
</dbReference>
<feature type="domain" description="Cytochrome b561 bacterial/Ni-hydrogenase" evidence="7">
    <location>
        <begin position="6"/>
        <end position="175"/>
    </location>
</feature>
<keyword evidence="2" id="KW-1003">Cell membrane</keyword>
<accession>A0ABN1RU28</accession>
<dbReference type="EMBL" id="BAAAHH010000031">
    <property type="protein sequence ID" value="GAA0963753.1"/>
    <property type="molecule type" value="Genomic_DNA"/>
</dbReference>
<keyword evidence="5 6" id="KW-0472">Membrane</keyword>
<evidence type="ECO:0000256" key="6">
    <source>
        <dbReference type="SAM" id="Phobius"/>
    </source>
</evidence>
<keyword evidence="3 6" id="KW-0812">Transmembrane</keyword>
<evidence type="ECO:0000256" key="2">
    <source>
        <dbReference type="ARBA" id="ARBA00022475"/>
    </source>
</evidence>
<evidence type="ECO:0000256" key="5">
    <source>
        <dbReference type="ARBA" id="ARBA00023136"/>
    </source>
</evidence>
<name>A0ABN1RU28_9ACTN</name>
<evidence type="ECO:0000256" key="3">
    <source>
        <dbReference type="ARBA" id="ARBA00022692"/>
    </source>
</evidence>
<dbReference type="PANTHER" id="PTHR30074">
    <property type="entry name" value="FORMATE DEHYDROGENASE, NITRATE-INDUCIBLE, CYTOCHROME B556 FDN SUBUNIT"/>
    <property type="match status" value="1"/>
</dbReference>
<comment type="subcellular location">
    <subcellularLocation>
        <location evidence="1">Cell membrane</location>
        <topology evidence="1">Multi-pass membrane protein</topology>
    </subcellularLocation>
</comment>
<comment type="caution">
    <text evidence="8">The sequence shown here is derived from an EMBL/GenBank/DDBJ whole genome shotgun (WGS) entry which is preliminary data.</text>
</comment>
<reference evidence="8 9" key="1">
    <citation type="journal article" date="2019" name="Int. J. Syst. Evol. Microbiol.">
        <title>The Global Catalogue of Microorganisms (GCM) 10K type strain sequencing project: providing services to taxonomists for standard genome sequencing and annotation.</title>
        <authorList>
            <consortium name="The Broad Institute Genomics Platform"/>
            <consortium name="The Broad Institute Genome Sequencing Center for Infectious Disease"/>
            <person name="Wu L."/>
            <person name="Ma J."/>
        </authorList>
    </citation>
    <scope>NUCLEOTIDE SEQUENCE [LARGE SCALE GENOMIC DNA]</scope>
    <source>
        <strain evidence="8 9">JCM 10696</strain>
    </source>
</reference>
<dbReference type="InterPro" id="IPR011577">
    <property type="entry name" value="Cyt_b561_bac/Ni-Hgenase"/>
</dbReference>
<dbReference type="Proteomes" id="UP001500665">
    <property type="component" value="Unassembled WGS sequence"/>
</dbReference>
<dbReference type="Gene3D" id="1.20.950.20">
    <property type="entry name" value="Transmembrane di-heme cytochromes, Chain C"/>
    <property type="match status" value="1"/>
</dbReference>
<evidence type="ECO:0000259" key="7">
    <source>
        <dbReference type="Pfam" id="PF01292"/>
    </source>
</evidence>
<sequence>MRRLPRFGAPERAVHHATALLMIACLLTAVCLYLPAVSTLVGRRHLWKTIHVWAGFALPLPVLLGLFSRGFRADLRRLDRFTPVDRQWLRRRDRRAVRDGTGVLPVGKFNAGQKINAAFVGGSILVMAATGAMLAFPGPWPLPLRTGATFVHDWLFLAVAAMTCGHLWYALRDREALRGAVTGSVPPWWAAAHHAGWFAEVTRRADGGGSAGNERVSGRVRP</sequence>